<keyword evidence="2" id="KW-1185">Reference proteome</keyword>
<sequence length="88" mass="10229">MLDRRYHRSLQVFSWLACAAMTTKLVLFTEYNTRHGHPEHPHVFTGIQQYTDKQLDRFFGVEDIKKQAQLNQQQASDACSSQATTTKQ</sequence>
<organism evidence="1 2">
    <name type="scientific">Peronosclerospora sorghi</name>
    <dbReference type="NCBI Taxonomy" id="230839"/>
    <lineage>
        <taxon>Eukaryota</taxon>
        <taxon>Sar</taxon>
        <taxon>Stramenopiles</taxon>
        <taxon>Oomycota</taxon>
        <taxon>Peronosporomycetes</taxon>
        <taxon>Peronosporales</taxon>
        <taxon>Peronosporaceae</taxon>
        <taxon>Peronosclerospora</taxon>
    </lineage>
</organism>
<gene>
    <name evidence="1" type="ORF">PsorP6_014118</name>
</gene>
<comment type="caution">
    <text evidence="1">The sequence shown here is derived from an EMBL/GenBank/DDBJ whole genome shotgun (WGS) entry which is preliminary data.</text>
</comment>
<proteinExistence type="predicted"/>
<accession>A0ACC0VHJ6</accession>
<reference evidence="1 2" key="1">
    <citation type="journal article" date="2022" name="bioRxiv">
        <title>The genome of the oomycete Peronosclerospora sorghi, a cosmopolitan pathogen of maize and sorghum, is inflated with dispersed pseudogenes.</title>
        <authorList>
            <person name="Fletcher K."/>
            <person name="Martin F."/>
            <person name="Isakeit T."/>
            <person name="Cavanaugh K."/>
            <person name="Magill C."/>
            <person name="Michelmore R."/>
        </authorList>
    </citation>
    <scope>NUCLEOTIDE SEQUENCE [LARGE SCALE GENOMIC DNA]</scope>
    <source>
        <strain evidence="1">P6</strain>
    </source>
</reference>
<dbReference type="EMBL" id="CM047588">
    <property type="protein sequence ID" value="KAI9905865.1"/>
    <property type="molecule type" value="Genomic_DNA"/>
</dbReference>
<dbReference type="Proteomes" id="UP001163321">
    <property type="component" value="Chromosome 9"/>
</dbReference>
<evidence type="ECO:0000313" key="1">
    <source>
        <dbReference type="EMBL" id="KAI9905865.1"/>
    </source>
</evidence>
<protein>
    <submittedName>
        <fullName evidence="1">Uncharacterized protein</fullName>
    </submittedName>
</protein>
<evidence type="ECO:0000313" key="2">
    <source>
        <dbReference type="Proteomes" id="UP001163321"/>
    </source>
</evidence>
<name>A0ACC0VHJ6_9STRA</name>